<dbReference type="GO" id="GO:0019722">
    <property type="term" value="P:calcium-mediated signaling"/>
    <property type="evidence" value="ECO:0007669"/>
    <property type="project" value="UniProtKB-UniRule"/>
</dbReference>
<comment type="subunit">
    <text evidence="4">Homodimer. Interacts with CIPK.</text>
</comment>
<evidence type="ECO:0000313" key="6">
    <source>
        <dbReference type="EnsemblPlants" id="OGLUM02G13100.1"/>
    </source>
</evidence>
<accession>A0A0D9YQU4</accession>
<reference evidence="6" key="2">
    <citation type="submission" date="2018-05" db="EMBL/GenBank/DDBJ databases">
        <title>OgluRS3 (Oryza glumaepatula Reference Sequence Version 3).</title>
        <authorList>
            <person name="Zhang J."/>
            <person name="Kudrna D."/>
            <person name="Lee S."/>
            <person name="Talag J."/>
            <person name="Welchert J."/>
            <person name="Wing R.A."/>
        </authorList>
    </citation>
    <scope>NUCLEOTIDE SEQUENCE [LARGE SCALE GENOMIC DNA]</scope>
</reference>
<dbReference type="eggNOG" id="KOG0034">
    <property type="taxonomic scope" value="Eukaryota"/>
</dbReference>
<evidence type="ECO:0000256" key="1">
    <source>
        <dbReference type="ARBA" id="ARBA00022737"/>
    </source>
</evidence>
<dbReference type="InterPro" id="IPR045198">
    <property type="entry name" value="CNBL1-10"/>
</dbReference>
<organism evidence="6">
    <name type="scientific">Oryza glumipatula</name>
    <dbReference type="NCBI Taxonomy" id="40148"/>
    <lineage>
        <taxon>Eukaryota</taxon>
        <taxon>Viridiplantae</taxon>
        <taxon>Streptophyta</taxon>
        <taxon>Embryophyta</taxon>
        <taxon>Tracheophyta</taxon>
        <taxon>Spermatophyta</taxon>
        <taxon>Magnoliopsida</taxon>
        <taxon>Liliopsida</taxon>
        <taxon>Poales</taxon>
        <taxon>Poaceae</taxon>
        <taxon>BOP clade</taxon>
        <taxon>Oryzoideae</taxon>
        <taxon>Oryzeae</taxon>
        <taxon>Oryzinae</taxon>
        <taxon>Oryza</taxon>
    </lineage>
</organism>
<comment type="subcellular location">
    <subcellularLocation>
        <location evidence="4">Membrane</location>
    </subcellularLocation>
</comment>
<keyword evidence="1 4" id="KW-0677">Repeat</keyword>
<comment type="function">
    <text evidence="4">Acts as a calcium sensor. CBL proteins interact with CIPK serine-threonine protein kinases. Binding of a CBL protein to the regulatory NAF domain of a CIPK protein lead to the activation of the kinase in a calcium-dependent manner.</text>
</comment>
<dbReference type="InterPro" id="IPR018247">
    <property type="entry name" value="EF_Hand_1_Ca_BS"/>
</dbReference>
<dbReference type="Proteomes" id="UP000026961">
    <property type="component" value="Chromosome 2"/>
</dbReference>
<dbReference type="GO" id="GO:0019900">
    <property type="term" value="F:kinase binding"/>
    <property type="evidence" value="ECO:0007669"/>
    <property type="project" value="UniProtKB-UniRule"/>
</dbReference>
<dbReference type="AlphaFoldDB" id="A0A0D9YQU4"/>
<dbReference type="InterPro" id="IPR002048">
    <property type="entry name" value="EF_hand_dom"/>
</dbReference>
<keyword evidence="4" id="KW-0479">Metal-binding</keyword>
<dbReference type="EnsemblPlants" id="OGLUM02G13100.1">
    <property type="protein sequence ID" value="OGLUM02G13100.1"/>
    <property type="gene ID" value="OGLUM02G13100"/>
</dbReference>
<dbReference type="Pfam" id="PF13202">
    <property type="entry name" value="EF-hand_5"/>
    <property type="match status" value="1"/>
</dbReference>
<evidence type="ECO:0000256" key="2">
    <source>
        <dbReference type="ARBA" id="ARBA00022837"/>
    </source>
</evidence>
<dbReference type="Gramene" id="OGLUM02G13100.1">
    <property type="protein sequence ID" value="OGLUM02G13100.1"/>
    <property type="gene ID" value="OGLUM02G13100"/>
</dbReference>
<feature type="domain" description="EF-hand" evidence="5">
    <location>
        <begin position="73"/>
        <end position="108"/>
    </location>
</feature>
<dbReference type="SUPFAM" id="SSF47473">
    <property type="entry name" value="EF-hand"/>
    <property type="match status" value="1"/>
</dbReference>
<evidence type="ECO:0000259" key="5">
    <source>
        <dbReference type="PROSITE" id="PS50222"/>
    </source>
</evidence>
<dbReference type="GO" id="GO:0016020">
    <property type="term" value="C:membrane"/>
    <property type="evidence" value="ECO:0007669"/>
    <property type="project" value="UniProtKB-SubCell"/>
</dbReference>
<reference evidence="6" key="1">
    <citation type="submission" date="2015-04" db="UniProtKB">
        <authorList>
            <consortium name="EnsemblPlants"/>
        </authorList>
    </citation>
    <scope>IDENTIFICATION</scope>
</reference>
<dbReference type="STRING" id="40148.A0A0D9YQU4"/>
<dbReference type="PROSITE" id="PS50222">
    <property type="entry name" value="EF_HAND_2"/>
    <property type="match status" value="1"/>
</dbReference>
<dbReference type="PANTHER" id="PTHR23056">
    <property type="entry name" value="CALCINEURIN B"/>
    <property type="match status" value="1"/>
</dbReference>
<protein>
    <recommendedName>
        <fullName evidence="4">Calcineurin B-like protein</fullName>
    </recommendedName>
</protein>
<dbReference type="PANTHER" id="PTHR23056:SF137">
    <property type="entry name" value="CALCINEURIN B-LIKE PROTEIN 8"/>
    <property type="match status" value="1"/>
</dbReference>
<keyword evidence="7" id="KW-1185">Reference proteome</keyword>
<dbReference type="InterPro" id="IPR011992">
    <property type="entry name" value="EF-hand-dom_pair"/>
</dbReference>
<evidence type="ECO:0000313" key="7">
    <source>
        <dbReference type="Proteomes" id="UP000026961"/>
    </source>
</evidence>
<dbReference type="GO" id="GO:0005509">
    <property type="term" value="F:calcium ion binding"/>
    <property type="evidence" value="ECO:0007669"/>
    <property type="project" value="UniProtKB-UniRule"/>
</dbReference>
<evidence type="ECO:0000256" key="4">
    <source>
        <dbReference type="RuleBase" id="RU369080"/>
    </source>
</evidence>
<name>A0A0D9YQU4_9ORYZ</name>
<comment type="similarity">
    <text evidence="3 4">Belongs to the calcineurin regulatory subunit family.</text>
</comment>
<dbReference type="PROSITE" id="PS00018">
    <property type="entry name" value="EF_HAND_1"/>
    <property type="match status" value="1"/>
</dbReference>
<keyword evidence="2 4" id="KW-0106">Calcium</keyword>
<keyword evidence="4" id="KW-0472">Membrane</keyword>
<dbReference type="Gene3D" id="1.10.238.10">
    <property type="entry name" value="EF-hand"/>
    <property type="match status" value="1"/>
</dbReference>
<proteinExistence type="inferred from homology"/>
<evidence type="ECO:0000256" key="3">
    <source>
        <dbReference type="ARBA" id="ARBA00023774"/>
    </source>
</evidence>
<sequence>MTDQCKGTSVSSLGKLFLNHKIKVWFVWAAYHQSSSNELQSMRILLSWPKRPHLYEMVLAILNESDLLLSDDAVEQIVDQTFKQADLNSDGKIDPDEWKAFASKNPALLKNMTLPYLKDITMAFPSFVLNSGVDDEEL</sequence>
<dbReference type="HOGENOM" id="CLU_1858351_0_0_1"/>